<dbReference type="InterPro" id="IPR036259">
    <property type="entry name" value="MFS_trans_sf"/>
</dbReference>
<dbReference type="EnsemblPlants" id="AUR62008354-RA">
    <property type="protein sequence ID" value="AUR62008354-RA:cds"/>
    <property type="gene ID" value="AUR62008354"/>
</dbReference>
<dbReference type="GO" id="GO:0022857">
    <property type="term" value="F:transmembrane transporter activity"/>
    <property type="evidence" value="ECO:0007669"/>
    <property type="project" value="InterPro"/>
</dbReference>
<feature type="transmembrane region" description="Helical" evidence="6">
    <location>
        <begin position="221"/>
        <end position="247"/>
    </location>
</feature>
<comment type="similarity">
    <text evidence="2">Belongs to the major facilitator superfamily. Proton-dependent oligopeptide transporter (POT/PTR) (TC 2.A.17) family.</text>
</comment>
<dbReference type="Gramene" id="AUR62008354-RA">
    <property type="protein sequence ID" value="AUR62008354-RA:cds"/>
    <property type="gene ID" value="AUR62008354"/>
</dbReference>
<dbReference type="SUPFAM" id="SSF103473">
    <property type="entry name" value="MFS general substrate transporter"/>
    <property type="match status" value="1"/>
</dbReference>
<keyword evidence="8" id="KW-1185">Reference proteome</keyword>
<reference evidence="7" key="2">
    <citation type="submission" date="2021-03" db="UniProtKB">
        <authorList>
            <consortium name="EnsemblPlants"/>
        </authorList>
    </citation>
    <scope>IDENTIFICATION</scope>
</reference>
<dbReference type="GO" id="GO:0016020">
    <property type="term" value="C:membrane"/>
    <property type="evidence" value="ECO:0007669"/>
    <property type="project" value="UniProtKB-SubCell"/>
</dbReference>
<feature type="transmembrane region" description="Helical" evidence="6">
    <location>
        <begin position="309"/>
        <end position="328"/>
    </location>
</feature>
<sequence length="340" mass="37570">MGTAFLLALLGGFLSDAYFTTYQVFFISAVIEFMGLLILTIQAHIESLQPPPCPPTKSSNESCREVTGGKAAVLFIGLYLIALGVGGIKGSLPPHGAEQFDENTKEGRKKRSTFFNYYVFCLSCGALVAVTFVVWIEDNIGWQWGFGISTLTILLAIPIFLLGSTTYRIKVPAGSPLTIIFKRIGIGLIMSIVAMAVAALVETKRKKVAAQRGLLDSSEPLPVTFLWIALQFLFLGSADLFSLAGLLEFFFTEAPRSMKSLATSFSWASLAIGYYLSSVLVAVVNRITGVSGHTPWLKGSNLNHYHLERFYWMMCVLSGVNFLNYLFWARRYKYRSMNHG</sequence>
<reference evidence="7" key="1">
    <citation type="journal article" date="2017" name="Nature">
        <title>The genome of Chenopodium quinoa.</title>
        <authorList>
            <person name="Jarvis D.E."/>
            <person name="Ho Y.S."/>
            <person name="Lightfoot D.J."/>
            <person name="Schmoeckel S.M."/>
            <person name="Li B."/>
            <person name="Borm T.J.A."/>
            <person name="Ohyanagi H."/>
            <person name="Mineta K."/>
            <person name="Michell C.T."/>
            <person name="Saber N."/>
            <person name="Kharbatia N.M."/>
            <person name="Rupper R.R."/>
            <person name="Sharp A.R."/>
            <person name="Dally N."/>
            <person name="Boughton B.A."/>
            <person name="Woo Y.H."/>
            <person name="Gao G."/>
            <person name="Schijlen E.G.W.M."/>
            <person name="Guo X."/>
            <person name="Momin A.A."/>
            <person name="Negrao S."/>
            <person name="Al-Babili S."/>
            <person name="Gehring C."/>
            <person name="Roessner U."/>
            <person name="Jung C."/>
            <person name="Murphy K."/>
            <person name="Arold S.T."/>
            <person name="Gojobori T."/>
            <person name="van der Linden C.G."/>
            <person name="van Loo E.N."/>
            <person name="Jellen E.N."/>
            <person name="Maughan P.J."/>
            <person name="Tester M."/>
        </authorList>
    </citation>
    <scope>NUCLEOTIDE SEQUENCE [LARGE SCALE GENOMIC DNA]</scope>
    <source>
        <strain evidence="7">cv. PI 614886</strain>
    </source>
</reference>
<dbReference type="OMA" id="LTIQAWT"/>
<comment type="subcellular location">
    <subcellularLocation>
        <location evidence="1">Membrane</location>
        <topology evidence="1">Multi-pass membrane protein</topology>
    </subcellularLocation>
</comment>
<feature type="transmembrane region" description="Helical" evidence="6">
    <location>
        <begin position="267"/>
        <end position="289"/>
    </location>
</feature>
<evidence type="ECO:0000256" key="4">
    <source>
        <dbReference type="ARBA" id="ARBA00022989"/>
    </source>
</evidence>
<keyword evidence="3 6" id="KW-0812">Transmembrane</keyword>
<feature type="transmembrane region" description="Helical" evidence="6">
    <location>
        <begin position="142"/>
        <end position="163"/>
    </location>
</feature>
<evidence type="ECO:0000256" key="5">
    <source>
        <dbReference type="ARBA" id="ARBA00023136"/>
    </source>
</evidence>
<evidence type="ECO:0000256" key="2">
    <source>
        <dbReference type="ARBA" id="ARBA00005982"/>
    </source>
</evidence>
<keyword evidence="4 6" id="KW-1133">Transmembrane helix</keyword>
<feature type="transmembrane region" description="Helical" evidence="6">
    <location>
        <begin position="184"/>
        <end position="201"/>
    </location>
</feature>
<accession>A0A803L915</accession>
<dbReference type="AlphaFoldDB" id="A0A803L915"/>
<evidence type="ECO:0000256" key="6">
    <source>
        <dbReference type="SAM" id="Phobius"/>
    </source>
</evidence>
<dbReference type="Pfam" id="PF00854">
    <property type="entry name" value="PTR2"/>
    <property type="match status" value="1"/>
</dbReference>
<keyword evidence="5 6" id="KW-0472">Membrane</keyword>
<evidence type="ECO:0000256" key="1">
    <source>
        <dbReference type="ARBA" id="ARBA00004141"/>
    </source>
</evidence>
<dbReference type="InterPro" id="IPR000109">
    <property type="entry name" value="POT_fam"/>
</dbReference>
<feature type="transmembrane region" description="Helical" evidence="6">
    <location>
        <begin position="115"/>
        <end position="136"/>
    </location>
</feature>
<dbReference type="Gene3D" id="1.20.1250.20">
    <property type="entry name" value="MFS general substrate transporter like domains"/>
    <property type="match status" value="2"/>
</dbReference>
<organism evidence="7 8">
    <name type="scientific">Chenopodium quinoa</name>
    <name type="common">Quinoa</name>
    <dbReference type="NCBI Taxonomy" id="63459"/>
    <lineage>
        <taxon>Eukaryota</taxon>
        <taxon>Viridiplantae</taxon>
        <taxon>Streptophyta</taxon>
        <taxon>Embryophyta</taxon>
        <taxon>Tracheophyta</taxon>
        <taxon>Spermatophyta</taxon>
        <taxon>Magnoliopsida</taxon>
        <taxon>eudicotyledons</taxon>
        <taxon>Gunneridae</taxon>
        <taxon>Pentapetalae</taxon>
        <taxon>Caryophyllales</taxon>
        <taxon>Chenopodiaceae</taxon>
        <taxon>Chenopodioideae</taxon>
        <taxon>Atripliceae</taxon>
        <taxon>Chenopodium</taxon>
    </lineage>
</organism>
<dbReference type="Proteomes" id="UP000596660">
    <property type="component" value="Unplaced"/>
</dbReference>
<evidence type="ECO:0000256" key="3">
    <source>
        <dbReference type="ARBA" id="ARBA00022692"/>
    </source>
</evidence>
<protein>
    <submittedName>
        <fullName evidence="7">Uncharacterized protein</fullName>
    </submittedName>
</protein>
<proteinExistence type="inferred from homology"/>
<evidence type="ECO:0000313" key="8">
    <source>
        <dbReference type="Proteomes" id="UP000596660"/>
    </source>
</evidence>
<evidence type="ECO:0000313" key="7">
    <source>
        <dbReference type="EnsemblPlants" id="AUR62008354-RA:cds"/>
    </source>
</evidence>
<name>A0A803L915_CHEQI</name>
<dbReference type="PANTHER" id="PTHR11654">
    <property type="entry name" value="OLIGOPEPTIDE TRANSPORTER-RELATED"/>
    <property type="match status" value="1"/>
</dbReference>